<protein>
    <submittedName>
        <fullName evidence="1">Uncharacterized protein</fullName>
    </submittedName>
</protein>
<dbReference type="EMBL" id="GGEC01047022">
    <property type="protein sequence ID" value="MBX27506.1"/>
    <property type="molecule type" value="Transcribed_RNA"/>
</dbReference>
<evidence type="ECO:0000313" key="1">
    <source>
        <dbReference type="EMBL" id="MBX27506.1"/>
    </source>
</evidence>
<accession>A0A2P2MBB7</accession>
<organism evidence="1">
    <name type="scientific">Rhizophora mucronata</name>
    <name type="common">Asiatic mangrove</name>
    <dbReference type="NCBI Taxonomy" id="61149"/>
    <lineage>
        <taxon>Eukaryota</taxon>
        <taxon>Viridiplantae</taxon>
        <taxon>Streptophyta</taxon>
        <taxon>Embryophyta</taxon>
        <taxon>Tracheophyta</taxon>
        <taxon>Spermatophyta</taxon>
        <taxon>Magnoliopsida</taxon>
        <taxon>eudicotyledons</taxon>
        <taxon>Gunneridae</taxon>
        <taxon>Pentapetalae</taxon>
        <taxon>rosids</taxon>
        <taxon>fabids</taxon>
        <taxon>Malpighiales</taxon>
        <taxon>Rhizophoraceae</taxon>
        <taxon>Rhizophora</taxon>
    </lineage>
</organism>
<proteinExistence type="predicted"/>
<reference evidence="1" key="1">
    <citation type="submission" date="2018-02" db="EMBL/GenBank/DDBJ databases">
        <title>Rhizophora mucronata_Transcriptome.</title>
        <authorList>
            <person name="Meera S.P."/>
            <person name="Sreeshan A."/>
            <person name="Augustine A."/>
        </authorList>
    </citation>
    <scope>NUCLEOTIDE SEQUENCE</scope>
    <source>
        <tissue evidence="1">Leaf</tissue>
    </source>
</reference>
<dbReference type="AlphaFoldDB" id="A0A2P2MBB7"/>
<name>A0A2P2MBB7_RHIMU</name>
<sequence>MIALHFQPNDILFKFLQFTEIMVSVLDVSYS</sequence>